<dbReference type="PIRSF" id="PIRSF006060">
    <property type="entry name" value="AA_transporter"/>
    <property type="match status" value="1"/>
</dbReference>
<accession>A0A4P6ZKK1</accession>
<proteinExistence type="predicted"/>
<keyword evidence="4 7" id="KW-0812">Transmembrane</keyword>
<gene>
    <name evidence="8" type="primary">yjeM</name>
    <name evidence="8" type="ORF">ELX58_02545</name>
</gene>
<dbReference type="KEGG" id="lji:ELX58_02545"/>
<evidence type="ECO:0000256" key="5">
    <source>
        <dbReference type="ARBA" id="ARBA00022989"/>
    </source>
</evidence>
<dbReference type="EMBL" id="CP034726">
    <property type="protein sequence ID" value="QBP18047.1"/>
    <property type="molecule type" value="Genomic_DNA"/>
</dbReference>
<sequence length="497" mass="55886">MSKDGNISLTSLVLMILATAFGFVNTATAYEQMGYASIIWYLVGAFCFFIPTSFMFAEYGSALSDKSGGIYSWIKVSIGERWAFIGTFIWLLAWIITNIFWIPNSWISWSAMIFGKDTTQQWSILGLDSTETLGILSIIFLIFATWLAIKGLKSITWIASIGGFMATLLVVIFCTLSIILIFTNHGHLAQPITGFKSFIVPPNPQFRHTASMISFVVYAIFAYAGIESLCGVINHLKNPKKTFPRAVMISMVIMVVLYTASILLCGVSINWAHIMGRKSVTLGNVMYVLMANVGFALGRSLNWAPGTTLAFGHFLVRFEAFATLAGGIGGFFVLLYSPIKSFMFGSSTKLWPKWALHLNKHGMPNHVMWIQTALMSVVLFFTSFGGSSAKMFYQILTDMNNVSTTLQYVLIVFAFPFFKKIINMNRPFEIYHSKRVIWSSTVMVLIVLIFGIVFNFIQPLLTHDYIDDFWTFIGPVLFGGCAWIFYDYDLKKHRVED</sequence>
<feature type="transmembrane region" description="Helical" evidence="7">
    <location>
        <begin position="38"/>
        <end position="61"/>
    </location>
</feature>
<feature type="transmembrane region" description="Helical" evidence="7">
    <location>
        <begin position="436"/>
        <end position="457"/>
    </location>
</feature>
<dbReference type="InterPro" id="IPR050367">
    <property type="entry name" value="APC_superfamily"/>
</dbReference>
<evidence type="ECO:0000256" key="6">
    <source>
        <dbReference type="ARBA" id="ARBA00023136"/>
    </source>
</evidence>
<evidence type="ECO:0000256" key="2">
    <source>
        <dbReference type="ARBA" id="ARBA00022448"/>
    </source>
</evidence>
<feature type="transmembrane region" description="Helical" evidence="7">
    <location>
        <begin position="212"/>
        <end position="234"/>
    </location>
</feature>
<dbReference type="Pfam" id="PF13520">
    <property type="entry name" value="AA_permease_2"/>
    <property type="match status" value="1"/>
</dbReference>
<dbReference type="GO" id="GO:0005886">
    <property type="term" value="C:plasma membrane"/>
    <property type="evidence" value="ECO:0007669"/>
    <property type="project" value="UniProtKB-SubCell"/>
</dbReference>
<keyword evidence="2" id="KW-0813">Transport</keyword>
<protein>
    <submittedName>
        <fullName evidence="8">Glutamate/gamma-aminobutyrate family transporter YjeM</fullName>
    </submittedName>
</protein>
<name>A0A4P6ZKK1_9LACO</name>
<keyword evidence="9" id="KW-1185">Reference proteome</keyword>
<evidence type="ECO:0000256" key="7">
    <source>
        <dbReference type="SAM" id="Phobius"/>
    </source>
</evidence>
<feature type="transmembrane region" description="Helical" evidence="7">
    <location>
        <begin position="320"/>
        <end position="339"/>
    </location>
</feature>
<dbReference type="PANTHER" id="PTHR42770:SF15">
    <property type="entry name" value="GLUTAMATE_GAMMA-AMINOBUTYRATE ANTIPORTER-RELATED"/>
    <property type="match status" value="1"/>
</dbReference>
<evidence type="ECO:0000313" key="8">
    <source>
        <dbReference type="EMBL" id="QBP18047.1"/>
    </source>
</evidence>
<organism evidence="8 9">
    <name type="scientific">Acetilactobacillus jinshanensis</name>
    <dbReference type="NCBI Taxonomy" id="1720083"/>
    <lineage>
        <taxon>Bacteria</taxon>
        <taxon>Bacillati</taxon>
        <taxon>Bacillota</taxon>
        <taxon>Bacilli</taxon>
        <taxon>Lactobacillales</taxon>
        <taxon>Lactobacillaceae</taxon>
        <taxon>Acetilactobacillus</taxon>
    </lineage>
</organism>
<evidence type="ECO:0000313" key="9">
    <source>
        <dbReference type="Proteomes" id="UP000294321"/>
    </source>
</evidence>
<dbReference type="NCBIfam" id="NF011775">
    <property type="entry name" value="PRK15238.1"/>
    <property type="match status" value="1"/>
</dbReference>
<dbReference type="GO" id="GO:0022857">
    <property type="term" value="F:transmembrane transporter activity"/>
    <property type="evidence" value="ECO:0007669"/>
    <property type="project" value="InterPro"/>
</dbReference>
<feature type="transmembrane region" description="Helical" evidence="7">
    <location>
        <begin position="161"/>
        <end position="182"/>
    </location>
</feature>
<dbReference type="Gene3D" id="1.20.1740.10">
    <property type="entry name" value="Amino acid/polyamine transporter I"/>
    <property type="match status" value="1"/>
</dbReference>
<dbReference type="InterPro" id="IPR002293">
    <property type="entry name" value="AA/rel_permease1"/>
</dbReference>
<comment type="subcellular location">
    <subcellularLocation>
        <location evidence="1">Cell membrane</location>
        <topology evidence="1">Multi-pass membrane protein</topology>
    </subcellularLocation>
</comment>
<keyword evidence="5 7" id="KW-1133">Transmembrane helix</keyword>
<dbReference type="RefSeq" id="WP_133441604.1">
    <property type="nucleotide sequence ID" value="NZ_CP034726.1"/>
</dbReference>
<reference evidence="9" key="1">
    <citation type="submission" date="2018-12" db="EMBL/GenBank/DDBJ databases">
        <title>A new species of lactobacillus.</title>
        <authorList>
            <person name="Jian Y."/>
            <person name="Xin L."/>
            <person name="Hong Z.J."/>
            <person name="Ming L.Z."/>
            <person name="Hong X.Z."/>
        </authorList>
    </citation>
    <scope>NUCLEOTIDE SEQUENCE [LARGE SCALE GENOMIC DNA]</scope>
    <source>
        <strain evidence="9">HSLZ-75</strain>
    </source>
</reference>
<feature type="transmembrane region" description="Helical" evidence="7">
    <location>
        <begin position="469"/>
        <end position="486"/>
    </location>
</feature>
<feature type="transmembrane region" description="Helical" evidence="7">
    <location>
        <begin position="82"/>
        <end position="102"/>
    </location>
</feature>
<dbReference type="PANTHER" id="PTHR42770">
    <property type="entry name" value="AMINO ACID TRANSPORTER-RELATED"/>
    <property type="match status" value="1"/>
</dbReference>
<keyword evidence="3" id="KW-1003">Cell membrane</keyword>
<keyword evidence="6 7" id="KW-0472">Membrane</keyword>
<feature type="transmembrane region" description="Helical" evidence="7">
    <location>
        <begin position="132"/>
        <end position="149"/>
    </location>
</feature>
<dbReference type="AlphaFoldDB" id="A0A4P6ZKK1"/>
<evidence type="ECO:0000256" key="1">
    <source>
        <dbReference type="ARBA" id="ARBA00004651"/>
    </source>
</evidence>
<feature type="transmembrane region" description="Helical" evidence="7">
    <location>
        <begin position="367"/>
        <end position="386"/>
    </location>
</feature>
<evidence type="ECO:0000256" key="3">
    <source>
        <dbReference type="ARBA" id="ARBA00022475"/>
    </source>
</evidence>
<dbReference type="OrthoDB" id="92719at2"/>
<evidence type="ECO:0000256" key="4">
    <source>
        <dbReference type="ARBA" id="ARBA00022692"/>
    </source>
</evidence>
<feature type="transmembrane region" description="Helical" evidence="7">
    <location>
        <begin position="246"/>
        <end position="269"/>
    </location>
</feature>
<dbReference type="Proteomes" id="UP000294321">
    <property type="component" value="Chromosome"/>
</dbReference>